<organism evidence="2">
    <name type="scientific">hydrothermal vent metagenome</name>
    <dbReference type="NCBI Taxonomy" id="652676"/>
    <lineage>
        <taxon>unclassified sequences</taxon>
        <taxon>metagenomes</taxon>
        <taxon>ecological metagenomes</taxon>
    </lineage>
</organism>
<evidence type="ECO:0000313" key="2">
    <source>
        <dbReference type="EMBL" id="VAW11764.1"/>
    </source>
</evidence>
<feature type="transmembrane region" description="Helical" evidence="1">
    <location>
        <begin position="124"/>
        <end position="143"/>
    </location>
</feature>
<dbReference type="AlphaFoldDB" id="A0A3B0TT34"/>
<feature type="transmembrane region" description="Helical" evidence="1">
    <location>
        <begin position="93"/>
        <end position="112"/>
    </location>
</feature>
<evidence type="ECO:0000256" key="1">
    <source>
        <dbReference type="SAM" id="Phobius"/>
    </source>
</evidence>
<accession>A0A3B0TT34</accession>
<gene>
    <name evidence="2" type="ORF">MNBD_BACTEROID05-44</name>
</gene>
<keyword evidence="1" id="KW-0812">Transmembrane</keyword>
<reference evidence="2" key="1">
    <citation type="submission" date="2018-06" db="EMBL/GenBank/DDBJ databases">
        <authorList>
            <person name="Zhirakovskaya E."/>
        </authorList>
    </citation>
    <scope>NUCLEOTIDE SEQUENCE</scope>
</reference>
<sequence>MSIFSSPVVLSLMTAMLYGVGAPMMKITGQSGVSSSAATFSYGVALITLAFLWPSNSIVFASSKALALGALTGIILAFGFAFALHALAQPTGYVTLVVALVAFYPLVSVGIEMGFMDVQVQSKLGMVSGVILIVAGGFIVAISSGEGVQ</sequence>
<protein>
    <recommendedName>
        <fullName evidence="3">EamA domain-containing protein</fullName>
    </recommendedName>
</protein>
<feature type="transmembrane region" description="Helical" evidence="1">
    <location>
        <begin position="65"/>
        <end position="87"/>
    </location>
</feature>
<feature type="transmembrane region" description="Helical" evidence="1">
    <location>
        <begin position="35"/>
        <end position="53"/>
    </location>
</feature>
<proteinExistence type="predicted"/>
<evidence type="ECO:0008006" key="3">
    <source>
        <dbReference type="Google" id="ProtNLM"/>
    </source>
</evidence>
<dbReference type="EMBL" id="UOEN01000044">
    <property type="protein sequence ID" value="VAW11764.1"/>
    <property type="molecule type" value="Genomic_DNA"/>
</dbReference>
<name>A0A3B0TT34_9ZZZZ</name>
<keyword evidence="1" id="KW-1133">Transmembrane helix</keyword>
<keyword evidence="1" id="KW-0472">Membrane</keyword>